<dbReference type="PROSITE" id="PS00018">
    <property type="entry name" value="EF_HAND_1"/>
    <property type="match status" value="1"/>
</dbReference>
<evidence type="ECO:0000256" key="7">
    <source>
        <dbReference type="ARBA" id="ARBA00022837"/>
    </source>
</evidence>
<dbReference type="Pfam" id="PF00520">
    <property type="entry name" value="Ion_trans"/>
    <property type="match status" value="1"/>
</dbReference>
<reference evidence="18" key="1">
    <citation type="submission" date="2021-02" db="EMBL/GenBank/DDBJ databases">
        <authorList>
            <person name="Dougan E. K."/>
            <person name="Rhodes N."/>
            <person name="Thang M."/>
            <person name="Chan C."/>
        </authorList>
    </citation>
    <scope>NUCLEOTIDE SEQUENCE</scope>
</reference>
<dbReference type="Gene3D" id="1.25.40.10">
    <property type="entry name" value="Tetratricopeptide repeat domain"/>
    <property type="match status" value="1"/>
</dbReference>
<feature type="compositionally biased region" description="Acidic residues" evidence="14">
    <location>
        <begin position="1471"/>
        <end position="1482"/>
    </location>
</feature>
<feature type="transmembrane region" description="Helical" evidence="15">
    <location>
        <begin position="308"/>
        <end position="331"/>
    </location>
</feature>
<feature type="compositionally biased region" description="Polar residues" evidence="14">
    <location>
        <begin position="1459"/>
        <end position="1470"/>
    </location>
</feature>
<dbReference type="InterPro" id="IPR036869">
    <property type="entry name" value="J_dom_sf"/>
</dbReference>
<feature type="region of interest" description="Disordered" evidence="14">
    <location>
        <begin position="1435"/>
        <end position="1485"/>
    </location>
</feature>
<evidence type="ECO:0000256" key="2">
    <source>
        <dbReference type="ARBA" id="ARBA00022448"/>
    </source>
</evidence>
<keyword evidence="3" id="KW-0597">Phosphoprotein</keyword>
<evidence type="ECO:0000256" key="15">
    <source>
        <dbReference type="SAM" id="Phobius"/>
    </source>
</evidence>
<dbReference type="Proteomes" id="UP000626109">
    <property type="component" value="Unassembled WGS sequence"/>
</dbReference>
<feature type="compositionally biased region" description="Polar residues" evidence="14">
    <location>
        <begin position="51"/>
        <end position="66"/>
    </location>
</feature>
<dbReference type="InterPro" id="IPR011992">
    <property type="entry name" value="EF-hand-dom_pair"/>
</dbReference>
<evidence type="ECO:0000256" key="3">
    <source>
        <dbReference type="ARBA" id="ARBA00022553"/>
    </source>
</evidence>
<dbReference type="InterPro" id="IPR011990">
    <property type="entry name" value="TPR-like_helical_dom_sf"/>
</dbReference>
<dbReference type="InterPro" id="IPR005821">
    <property type="entry name" value="Ion_trans_dom"/>
</dbReference>
<feature type="compositionally biased region" description="Basic and acidic residues" evidence="14">
    <location>
        <begin position="1250"/>
        <end position="1265"/>
    </location>
</feature>
<keyword evidence="10" id="KW-0406">Ion transport</keyword>
<keyword evidence="4" id="KW-0109">Calcium transport</keyword>
<evidence type="ECO:0008006" key="20">
    <source>
        <dbReference type="Google" id="ProtNLM"/>
    </source>
</evidence>
<feature type="transmembrane region" description="Helical" evidence="15">
    <location>
        <begin position="390"/>
        <end position="409"/>
    </location>
</feature>
<dbReference type="PANTHER" id="PTHR45628">
    <property type="entry name" value="VOLTAGE-DEPENDENT CALCIUM CHANNEL TYPE A SUBUNIT ALPHA-1"/>
    <property type="match status" value="1"/>
</dbReference>
<keyword evidence="5" id="KW-0107">Calcium channel</keyword>
<evidence type="ECO:0000256" key="1">
    <source>
        <dbReference type="ARBA" id="ARBA00004141"/>
    </source>
</evidence>
<keyword evidence="12" id="KW-0325">Glycoprotein</keyword>
<evidence type="ECO:0000256" key="9">
    <source>
        <dbReference type="ARBA" id="ARBA00022989"/>
    </source>
</evidence>
<keyword evidence="8" id="KW-0851">Voltage-gated channel</keyword>
<proteinExistence type="predicted"/>
<dbReference type="SUPFAM" id="SSF47473">
    <property type="entry name" value="EF-hand"/>
    <property type="match status" value="1"/>
</dbReference>
<keyword evidence="13" id="KW-0407">Ion channel</keyword>
<dbReference type="SUPFAM" id="SSF46565">
    <property type="entry name" value="Chaperone J-domain"/>
    <property type="match status" value="1"/>
</dbReference>
<keyword evidence="9 15" id="KW-1133">Transmembrane helix</keyword>
<dbReference type="InterPro" id="IPR050599">
    <property type="entry name" value="VDCC_alpha-1_subunit"/>
</dbReference>
<dbReference type="Gene3D" id="1.10.287.110">
    <property type="entry name" value="DnaJ domain"/>
    <property type="match status" value="1"/>
</dbReference>
<organism evidence="18 19">
    <name type="scientific">Polarella glacialis</name>
    <name type="common">Dinoflagellate</name>
    <dbReference type="NCBI Taxonomy" id="89957"/>
    <lineage>
        <taxon>Eukaryota</taxon>
        <taxon>Sar</taxon>
        <taxon>Alveolata</taxon>
        <taxon>Dinophyceae</taxon>
        <taxon>Suessiales</taxon>
        <taxon>Suessiaceae</taxon>
        <taxon>Polarella</taxon>
    </lineage>
</organism>
<feature type="domain" description="J" evidence="16">
    <location>
        <begin position="817"/>
        <end position="887"/>
    </location>
</feature>
<dbReference type="SUPFAM" id="SSF81324">
    <property type="entry name" value="Voltage-gated potassium channels"/>
    <property type="match status" value="1"/>
</dbReference>
<dbReference type="CDD" id="cd06257">
    <property type="entry name" value="DnaJ"/>
    <property type="match status" value="1"/>
</dbReference>
<dbReference type="Gene3D" id="1.10.238.10">
    <property type="entry name" value="EF-hand"/>
    <property type="match status" value="1"/>
</dbReference>
<dbReference type="Pfam" id="PF13833">
    <property type="entry name" value="EF-hand_8"/>
    <property type="match status" value="1"/>
</dbReference>
<evidence type="ECO:0000256" key="4">
    <source>
        <dbReference type="ARBA" id="ARBA00022568"/>
    </source>
</evidence>
<dbReference type="PANTHER" id="PTHR45628:SF7">
    <property type="entry name" value="VOLTAGE-DEPENDENT CALCIUM CHANNEL TYPE A SUBUNIT ALPHA-1"/>
    <property type="match status" value="1"/>
</dbReference>
<dbReference type="SMART" id="SM00271">
    <property type="entry name" value="DnaJ"/>
    <property type="match status" value="1"/>
</dbReference>
<dbReference type="InterPro" id="IPR001623">
    <property type="entry name" value="DnaJ_domain"/>
</dbReference>
<dbReference type="Pfam" id="PF00226">
    <property type="entry name" value="DnaJ"/>
    <property type="match status" value="1"/>
</dbReference>
<feature type="transmembrane region" description="Helical" evidence="15">
    <location>
        <begin position="168"/>
        <end position="193"/>
    </location>
</feature>
<evidence type="ECO:0000313" key="19">
    <source>
        <dbReference type="Proteomes" id="UP000626109"/>
    </source>
</evidence>
<keyword evidence="7" id="KW-0106">Calcium</keyword>
<feature type="region of interest" description="Disordered" evidence="14">
    <location>
        <begin position="1244"/>
        <end position="1278"/>
    </location>
</feature>
<name>A0A813JAA1_POLGL</name>
<sequence length="1571" mass="172827">MSDQFQKLLGDLTVQYMLDVQEHRDEVIKLRSEKNDLFNTTNHNNNINNNSYLMETSESSEPSVQDSGALEGETAVPVKPPIYQQQQHQQHQQQHQQQQQQQLYQSEAVYGSEDFCSGLSEEDCKFARLDRALTELTDGERNHKDPADEVHHCTRIANFLQSDAYEMLVGCIILTNVFVLAAAVQVQGSALGYSLDYPGYSEPSSGWQQANKVFFDLDLLFMCLFTVDLIMRTSVLHIRFFKKPLNWVDLLVVIGGWIEIFGSGFMDPFFVRMLRLVKFGRAFRAMQLSKVSHSLKILGKCITASVGVLFWSLCLLFIIQCMGGMMLSILVRPFMEDTEVDPHVRRIVFRYYGTFSSAMLTMFEVLFANWPTACRILTDNVSEWFGLWFIVYRCLVGFAVLNVVNACFVQQTMSIAQQDTELILFTKEKAKVAYGNKLRTLFRELDTSGDGIISWEEFAVLLTDDRLRSFLSAMEIDASDMQGLFEVLGDGSGNISADEFVLGARRINGPAKSVDMVQLLSMVKRLDSKLESSATCFPGYRLILLMADERRDSGTSASACYGYLLHDVCASPERRTRAQACRLRRKHCVFRAGIVRGAMMGLGPPGLDRCVNMVEFDLEPAEHGMVQSLLAELLQQESSQEGPQELCHRGLEVENYHVENHEGDAVWDEGRRQATSVVQVDMVQQPEAIEHRDYDSSWTEIGLPFALDIRDNRDGSVASHKREIYTDKTPDPEHTRKSIRELALPGMPYISYADAARLSLASSSHLEIISELLASISLEEYMEQPSGTRHIHIISTGEHDVFSEHARAAIAHDEDSTLYALLGVDADALLPDIIQNMPLTTINMAYRKKAMTEHPDKGGDKDRFDDLNKAYNIISDEKKRAAYDAELEKARERAELVMMGCMQPLSCSEYVDGGAFVARKGKISNWYARSEKLGSATTAETTTAVAPESVTVETWSWQPPSEGQLNTRRFVPHSTLAVAACLAVFPGALQSAWALWPTGVSGRHRLGERSAVAVAAGPDSSEPGTWHRVREEADAEAKAKRFDTACRMYESAMDILVAEGSGKTQDGVILQMKVGAMHAEMGRYEHALKHYKAVHRRLYNLGALHSMDGAGLLMKMAAAREAQGKPELALEVYQSARKTLQALGVLKSRQGARLLARLGAVLAAEGNWPEAVQQLTAARAALEASSGDRGLVSGGAQAARLLADLAYAHAGTAGLAGPGLGPLGLLDLPGAGPAATSRVAAALAAARPPPPKERLDAEEANDERSLSISGPRGARSKEQHLEKAVEAYQKAREVLEAVGAMEASPEGAALLTAMGDLAAARGLWSAALEDYEAARQVLAHAWSNDSAEEANRLRGATAAQGARLMARVGAAKAALGDGPGALEAREAAHESLEDAGLQLSAEAGRLLMDLGLGELEEARLEDLQMRETQWAEIQAEAKRQASQDAHQVAADAPTEAEVTASTELALSPESTAEDSEDKEDAPESFPERALRHLQEARRIFEAEKLLRSRLGARLCAAIGDAQLRLGNEPKALYALEASRKVLSRLSMPHGLLFETKEGTLFAKQFDYCCCY</sequence>
<dbReference type="GO" id="GO:0008331">
    <property type="term" value="F:high voltage-gated calcium channel activity"/>
    <property type="evidence" value="ECO:0007669"/>
    <property type="project" value="TreeGrafter"/>
</dbReference>
<gene>
    <name evidence="18" type="ORF">PGLA2088_LOCUS18989</name>
</gene>
<comment type="subcellular location">
    <subcellularLocation>
        <location evidence="1">Membrane</location>
        <topology evidence="1">Multi-pass membrane protein</topology>
    </subcellularLocation>
</comment>
<evidence type="ECO:0000256" key="13">
    <source>
        <dbReference type="ARBA" id="ARBA00023303"/>
    </source>
</evidence>
<feature type="domain" description="EF-hand" evidence="17">
    <location>
        <begin position="433"/>
        <end position="468"/>
    </location>
</feature>
<feature type="transmembrane region" description="Helical" evidence="15">
    <location>
        <begin position="351"/>
        <end position="370"/>
    </location>
</feature>
<dbReference type="InterPro" id="IPR002048">
    <property type="entry name" value="EF_hand_dom"/>
</dbReference>
<keyword evidence="6 15" id="KW-0812">Transmembrane</keyword>
<dbReference type="SMART" id="SM00028">
    <property type="entry name" value="TPR"/>
    <property type="match status" value="5"/>
</dbReference>
<evidence type="ECO:0000256" key="6">
    <source>
        <dbReference type="ARBA" id="ARBA00022692"/>
    </source>
</evidence>
<evidence type="ECO:0000256" key="8">
    <source>
        <dbReference type="ARBA" id="ARBA00022882"/>
    </source>
</evidence>
<evidence type="ECO:0000256" key="5">
    <source>
        <dbReference type="ARBA" id="ARBA00022673"/>
    </source>
</evidence>
<feature type="region of interest" description="Disordered" evidence="14">
    <location>
        <begin position="39"/>
        <end position="71"/>
    </location>
</feature>
<dbReference type="PRINTS" id="PR00169">
    <property type="entry name" value="KCHANNEL"/>
</dbReference>
<dbReference type="Gene3D" id="1.20.120.350">
    <property type="entry name" value="Voltage-gated potassium channels. Chain C"/>
    <property type="match status" value="1"/>
</dbReference>
<dbReference type="PROSITE" id="PS50076">
    <property type="entry name" value="DNAJ_2"/>
    <property type="match status" value="1"/>
</dbReference>
<evidence type="ECO:0000256" key="14">
    <source>
        <dbReference type="SAM" id="MobiDB-lite"/>
    </source>
</evidence>
<evidence type="ECO:0000256" key="10">
    <source>
        <dbReference type="ARBA" id="ARBA00023065"/>
    </source>
</evidence>
<evidence type="ECO:0000256" key="11">
    <source>
        <dbReference type="ARBA" id="ARBA00023136"/>
    </source>
</evidence>
<dbReference type="InterPro" id="IPR018247">
    <property type="entry name" value="EF_Hand_1_Ca_BS"/>
</dbReference>
<evidence type="ECO:0000256" key="12">
    <source>
        <dbReference type="ARBA" id="ARBA00023180"/>
    </source>
</evidence>
<dbReference type="PROSITE" id="PS50222">
    <property type="entry name" value="EF_HAND_2"/>
    <property type="match status" value="1"/>
</dbReference>
<feature type="compositionally biased region" description="Low complexity" evidence="14">
    <location>
        <begin position="39"/>
        <end position="50"/>
    </location>
</feature>
<dbReference type="GO" id="GO:0005891">
    <property type="term" value="C:voltage-gated calcium channel complex"/>
    <property type="evidence" value="ECO:0007669"/>
    <property type="project" value="TreeGrafter"/>
</dbReference>
<dbReference type="InterPro" id="IPR019734">
    <property type="entry name" value="TPR_rpt"/>
</dbReference>
<evidence type="ECO:0000259" key="16">
    <source>
        <dbReference type="PROSITE" id="PS50076"/>
    </source>
</evidence>
<dbReference type="Gene3D" id="1.10.287.70">
    <property type="match status" value="1"/>
</dbReference>
<keyword evidence="2" id="KW-0813">Transport</keyword>
<comment type="caution">
    <text evidence="18">The sequence shown here is derived from an EMBL/GenBank/DDBJ whole genome shotgun (WGS) entry which is preliminary data.</text>
</comment>
<evidence type="ECO:0000259" key="17">
    <source>
        <dbReference type="PROSITE" id="PS50222"/>
    </source>
</evidence>
<dbReference type="SUPFAM" id="SSF48452">
    <property type="entry name" value="TPR-like"/>
    <property type="match status" value="1"/>
</dbReference>
<accession>A0A813JAA1</accession>
<dbReference type="GO" id="GO:0005509">
    <property type="term" value="F:calcium ion binding"/>
    <property type="evidence" value="ECO:0007669"/>
    <property type="project" value="InterPro"/>
</dbReference>
<dbReference type="InterPro" id="IPR027359">
    <property type="entry name" value="Volt_channel_dom_sf"/>
</dbReference>
<dbReference type="GO" id="GO:0098703">
    <property type="term" value="P:calcium ion import across plasma membrane"/>
    <property type="evidence" value="ECO:0007669"/>
    <property type="project" value="TreeGrafter"/>
</dbReference>
<evidence type="ECO:0000313" key="18">
    <source>
        <dbReference type="EMBL" id="CAE8674558.1"/>
    </source>
</evidence>
<keyword evidence="11 15" id="KW-0472">Membrane</keyword>
<dbReference type="EMBL" id="CAJNNW010024846">
    <property type="protein sequence ID" value="CAE8674558.1"/>
    <property type="molecule type" value="Genomic_DNA"/>
</dbReference>
<protein>
    <recommendedName>
        <fullName evidence="20">Calmodulin</fullName>
    </recommendedName>
</protein>
<feature type="transmembrane region" description="Helical" evidence="15">
    <location>
        <begin position="247"/>
        <end position="266"/>
    </location>
</feature>